<organism evidence="8 9">
    <name type="scientific">Bradyrhizobium algeriense</name>
    <dbReference type="NCBI Taxonomy" id="634784"/>
    <lineage>
        <taxon>Bacteria</taxon>
        <taxon>Pseudomonadati</taxon>
        <taxon>Pseudomonadota</taxon>
        <taxon>Alphaproteobacteria</taxon>
        <taxon>Hyphomicrobiales</taxon>
        <taxon>Nitrobacteraceae</taxon>
        <taxon>Bradyrhizobium</taxon>
    </lineage>
</organism>
<accession>A0ABU8B7F9</accession>
<dbReference type="SUPFAM" id="SSF56925">
    <property type="entry name" value="OMPA-like"/>
    <property type="match status" value="1"/>
</dbReference>
<dbReference type="InterPro" id="IPR027385">
    <property type="entry name" value="Beta-barrel_OMP"/>
</dbReference>
<evidence type="ECO:0000256" key="4">
    <source>
        <dbReference type="ARBA" id="ARBA00023237"/>
    </source>
</evidence>
<dbReference type="PANTHER" id="PTHR34001:SF3">
    <property type="entry name" value="BLL7405 PROTEIN"/>
    <property type="match status" value="1"/>
</dbReference>
<gene>
    <name evidence="8" type="ORF">V1286_001668</name>
</gene>
<dbReference type="Gene3D" id="2.40.160.20">
    <property type="match status" value="1"/>
</dbReference>
<keyword evidence="9" id="KW-1185">Reference proteome</keyword>
<evidence type="ECO:0000313" key="8">
    <source>
        <dbReference type="EMBL" id="MEH2554139.1"/>
    </source>
</evidence>
<evidence type="ECO:0000256" key="3">
    <source>
        <dbReference type="ARBA" id="ARBA00023136"/>
    </source>
</evidence>
<sequence length="290" mass="29997">MGVSAFKAIAASALAIVAATSIASAADLAPRYTKAPPAMVEVWNWTGFYIGGNAGYSWGRGNSDVSYFNTLTGVPIVPPAGSILGAGYDMNGAIAGGQIGYNWQSSNWVFGLEADAQWSDEKGRGVFSCAATLIGGPCLPGLTFLPAGVTGTSLAVDSHLEWFGTVRGRVGILATPRVLFYGTGGLAYGSIKTTGALAGVTPAGIAVASVASNSDVRLGWTVGAGVEGKITNNWSAKLEYLYMDFDSFRAGTFTLAPGSLISANVDTRFHDHVLRVGLNYTFGGPVIAKY</sequence>
<evidence type="ECO:0000256" key="1">
    <source>
        <dbReference type="ARBA" id="ARBA00004442"/>
    </source>
</evidence>
<keyword evidence="4" id="KW-0998">Cell outer membrane</keyword>
<evidence type="ECO:0000256" key="5">
    <source>
        <dbReference type="ARBA" id="ARBA00038306"/>
    </source>
</evidence>
<feature type="signal peptide" evidence="6">
    <location>
        <begin position="1"/>
        <end position="25"/>
    </location>
</feature>
<feature type="domain" description="Outer membrane protein beta-barrel" evidence="7">
    <location>
        <begin position="16"/>
        <end position="282"/>
    </location>
</feature>
<feature type="chain" id="PRO_5047299500" evidence="6">
    <location>
        <begin position="26"/>
        <end position="290"/>
    </location>
</feature>
<name>A0ABU8B7F9_9BRAD</name>
<dbReference type="Pfam" id="PF13505">
    <property type="entry name" value="OMP_b-brl"/>
    <property type="match status" value="1"/>
</dbReference>
<evidence type="ECO:0000259" key="7">
    <source>
        <dbReference type="Pfam" id="PF13505"/>
    </source>
</evidence>
<dbReference type="InterPro" id="IPR011250">
    <property type="entry name" value="OMP/PagP_B-barrel"/>
</dbReference>
<dbReference type="RefSeq" id="WP_334478795.1">
    <property type="nucleotide sequence ID" value="NZ_JAZHRV010000001.1"/>
</dbReference>
<dbReference type="PANTHER" id="PTHR34001">
    <property type="entry name" value="BLL7405 PROTEIN"/>
    <property type="match status" value="1"/>
</dbReference>
<proteinExistence type="inferred from homology"/>
<comment type="similarity">
    <text evidence="5">Belongs to the Omp25/RopB family.</text>
</comment>
<evidence type="ECO:0000256" key="6">
    <source>
        <dbReference type="SAM" id="SignalP"/>
    </source>
</evidence>
<evidence type="ECO:0000256" key="2">
    <source>
        <dbReference type="ARBA" id="ARBA00022729"/>
    </source>
</evidence>
<reference evidence="8 9" key="1">
    <citation type="submission" date="2024-02" db="EMBL/GenBank/DDBJ databases">
        <title>Adaptive strategies in a cosmopolitan and abundant soil bacterium.</title>
        <authorList>
            <person name="Carini P."/>
        </authorList>
    </citation>
    <scope>NUCLEOTIDE SEQUENCE [LARGE SCALE GENOMIC DNA]</scope>
    <source>
        <strain evidence="8 9">AZCC 1608</strain>
    </source>
</reference>
<keyword evidence="2 6" id="KW-0732">Signal</keyword>
<dbReference type="EMBL" id="JAZHRV010000001">
    <property type="protein sequence ID" value="MEH2554139.1"/>
    <property type="molecule type" value="Genomic_DNA"/>
</dbReference>
<dbReference type="Proteomes" id="UP001364224">
    <property type="component" value="Unassembled WGS sequence"/>
</dbReference>
<comment type="subcellular location">
    <subcellularLocation>
        <location evidence="1">Cell outer membrane</location>
    </subcellularLocation>
</comment>
<comment type="caution">
    <text evidence="8">The sequence shown here is derived from an EMBL/GenBank/DDBJ whole genome shotgun (WGS) entry which is preliminary data.</text>
</comment>
<dbReference type="InterPro" id="IPR051692">
    <property type="entry name" value="OMP-like"/>
</dbReference>
<evidence type="ECO:0000313" key="9">
    <source>
        <dbReference type="Proteomes" id="UP001364224"/>
    </source>
</evidence>
<protein>
    <submittedName>
        <fullName evidence="8">Outer membrane immunogenic protein</fullName>
    </submittedName>
</protein>
<keyword evidence="3" id="KW-0472">Membrane</keyword>